<evidence type="ECO:0000256" key="1">
    <source>
        <dbReference type="ARBA" id="ARBA00007447"/>
    </source>
</evidence>
<dbReference type="SUPFAM" id="SSF50630">
    <property type="entry name" value="Acid proteases"/>
    <property type="match status" value="1"/>
</dbReference>
<dbReference type="Gene3D" id="2.40.70.10">
    <property type="entry name" value="Acid Proteases"/>
    <property type="match status" value="2"/>
</dbReference>
<dbReference type="PRINTS" id="PR00792">
    <property type="entry name" value="PEPSIN"/>
</dbReference>
<dbReference type="Proteomes" id="UP000664534">
    <property type="component" value="Unassembled WGS sequence"/>
</dbReference>
<feature type="region of interest" description="Disordered" evidence="2">
    <location>
        <begin position="515"/>
        <end position="539"/>
    </location>
</feature>
<dbReference type="InterPro" id="IPR001461">
    <property type="entry name" value="Aspartic_peptidase_A1"/>
</dbReference>
<feature type="region of interest" description="Disordered" evidence="2">
    <location>
        <begin position="574"/>
        <end position="671"/>
    </location>
</feature>
<feature type="transmembrane region" description="Helical" evidence="3">
    <location>
        <begin position="541"/>
        <end position="568"/>
    </location>
</feature>
<keyword evidence="6" id="KW-1185">Reference proteome</keyword>
<name>A0A8H3J224_9LECA</name>
<keyword evidence="3" id="KW-1133">Transmembrane helix</keyword>
<dbReference type="EMBL" id="CAJPDT010000116">
    <property type="protein sequence ID" value="CAF9939223.1"/>
    <property type="molecule type" value="Genomic_DNA"/>
</dbReference>
<dbReference type="PANTHER" id="PTHR47966">
    <property type="entry name" value="BETA-SITE APP-CLEAVING ENZYME, ISOFORM A-RELATED"/>
    <property type="match status" value="1"/>
</dbReference>
<evidence type="ECO:0000313" key="5">
    <source>
        <dbReference type="EMBL" id="CAF9939223.1"/>
    </source>
</evidence>
<reference evidence="5" key="1">
    <citation type="submission" date="2021-03" db="EMBL/GenBank/DDBJ databases">
        <authorList>
            <person name="Tagirdzhanova G."/>
        </authorList>
    </citation>
    <scope>NUCLEOTIDE SEQUENCE</scope>
</reference>
<dbReference type="InterPro" id="IPR033121">
    <property type="entry name" value="PEPTIDASE_A1"/>
</dbReference>
<dbReference type="PROSITE" id="PS51767">
    <property type="entry name" value="PEPTIDASE_A1"/>
    <property type="match status" value="1"/>
</dbReference>
<feature type="compositionally biased region" description="Low complexity" evidence="2">
    <location>
        <begin position="577"/>
        <end position="591"/>
    </location>
</feature>
<feature type="compositionally biased region" description="Basic and acidic residues" evidence="2">
    <location>
        <begin position="661"/>
        <end position="671"/>
    </location>
</feature>
<dbReference type="Pfam" id="PF00026">
    <property type="entry name" value="Asp"/>
    <property type="match status" value="1"/>
</dbReference>
<gene>
    <name evidence="5" type="ORF">IMSHALPRED_001257</name>
</gene>
<keyword evidence="3" id="KW-0472">Membrane</keyword>
<proteinExistence type="inferred from homology"/>
<evidence type="ECO:0000259" key="4">
    <source>
        <dbReference type="PROSITE" id="PS51767"/>
    </source>
</evidence>
<feature type="compositionally biased region" description="Low complexity" evidence="2">
    <location>
        <begin position="526"/>
        <end position="536"/>
    </location>
</feature>
<sequence length="671" mass="71234">MSHNGARLATFRRLVKALRVETLHSKKNVNMIQAIRMFSSLSFLESRAIPTNYTQAFSLTPSGNWDGNDGAWSTFMIRVGTPAQLFRVLPSTGGTETWLPIPDNCNAGISWCGNARGVEPFNGAETSPFSGTPSDISVSTVDAGVTCTANKSPILCCGDPPGACDSQSCNGLSGICTGTYIGCPCSGVDYNAPSNVTLNNGNGNALAASGFQANQSSTWTNVGDYQLTTEAYLGISSNGQYGLDTVGLGVEAATGLTSNRNVVAGVLTEPFYLGQVGLKNSNTTVVNGTISFMARLKNEKLIPSLSYGYTAGAIYQQEPILGSLTLGGYDSSRFVPNSASFPLAGNDSQSLMIGVESITASGTLASNVTLLSNNFVALIDTTLPYLWLPLQTCRQFETAFGLSWDPSTGMYLVNDTIHQQLQNLNPSVSFALGDSSANQSVNIQLPYGAFDLQASNPIYPNGTNYFPLRRASNATQYTLGRAFLQEAYLLVDYEQGNFSVSQALFPANPVPAIVTIDHSSPPPASTPTTTPPSASHPQHHLTAGAITGIALGTSILFVTLCILALTLLRRHHRHNQSPSSPHHTSHTASHPPAEKESWPSSPDHSPRHYSATSASTSTPYVRELEDTQAPHSPMEGGRVQRQELAGSPAAKELPPIPPEMVKARHVSELGG</sequence>
<dbReference type="InterPro" id="IPR021109">
    <property type="entry name" value="Peptidase_aspartic_dom_sf"/>
</dbReference>
<dbReference type="GO" id="GO:0006508">
    <property type="term" value="P:proteolysis"/>
    <property type="evidence" value="ECO:0007669"/>
    <property type="project" value="InterPro"/>
</dbReference>
<dbReference type="GO" id="GO:0000324">
    <property type="term" value="C:fungal-type vacuole"/>
    <property type="evidence" value="ECO:0007669"/>
    <property type="project" value="TreeGrafter"/>
</dbReference>
<feature type="domain" description="Peptidase A1" evidence="4">
    <location>
        <begin position="73"/>
        <end position="501"/>
    </location>
</feature>
<evidence type="ECO:0000256" key="2">
    <source>
        <dbReference type="SAM" id="MobiDB-lite"/>
    </source>
</evidence>
<dbReference type="GO" id="GO:0004190">
    <property type="term" value="F:aspartic-type endopeptidase activity"/>
    <property type="evidence" value="ECO:0007669"/>
    <property type="project" value="InterPro"/>
</dbReference>
<protein>
    <recommendedName>
        <fullName evidence="4">Peptidase A1 domain-containing protein</fullName>
    </recommendedName>
</protein>
<dbReference type="PANTHER" id="PTHR47966:SF51">
    <property type="entry name" value="BETA-SITE APP-CLEAVING ENZYME, ISOFORM A-RELATED"/>
    <property type="match status" value="1"/>
</dbReference>
<comment type="caution">
    <text evidence="5">The sequence shown here is derived from an EMBL/GenBank/DDBJ whole genome shotgun (WGS) entry which is preliminary data.</text>
</comment>
<dbReference type="OrthoDB" id="4074350at2759"/>
<evidence type="ECO:0000256" key="3">
    <source>
        <dbReference type="SAM" id="Phobius"/>
    </source>
</evidence>
<comment type="similarity">
    <text evidence="1">Belongs to the peptidase A1 family.</text>
</comment>
<evidence type="ECO:0000313" key="6">
    <source>
        <dbReference type="Proteomes" id="UP000664534"/>
    </source>
</evidence>
<keyword evidence="3" id="KW-0812">Transmembrane</keyword>
<dbReference type="AlphaFoldDB" id="A0A8H3J224"/>
<organism evidence="5 6">
    <name type="scientific">Imshaugia aleurites</name>
    <dbReference type="NCBI Taxonomy" id="172621"/>
    <lineage>
        <taxon>Eukaryota</taxon>
        <taxon>Fungi</taxon>
        <taxon>Dikarya</taxon>
        <taxon>Ascomycota</taxon>
        <taxon>Pezizomycotina</taxon>
        <taxon>Lecanoromycetes</taxon>
        <taxon>OSLEUM clade</taxon>
        <taxon>Lecanoromycetidae</taxon>
        <taxon>Lecanorales</taxon>
        <taxon>Lecanorineae</taxon>
        <taxon>Parmeliaceae</taxon>
        <taxon>Imshaugia</taxon>
    </lineage>
</organism>
<accession>A0A8H3J224</accession>